<dbReference type="Pfam" id="PF13481">
    <property type="entry name" value="AAA_25"/>
    <property type="match status" value="1"/>
</dbReference>
<protein>
    <submittedName>
        <fullName evidence="3">AAA family ATPase</fullName>
    </submittedName>
</protein>
<evidence type="ECO:0000313" key="3">
    <source>
        <dbReference type="EMBL" id="NKE45150.1"/>
    </source>
</evidence>
<dbReference type="InterPro" id="IPR027417">
    <property type="entry name" value="P-loop_NTPase"/>
</dbReference>
<dbReference type="SUPFAM" id="SSF52540">
    <property type="entry name" value="P-loop containing nucleoside triphosphate hydrolases"/>
    <property type="match status" value="1"/>
</dbReference>
<accession>A0ABX1EYG8</accession>
<dbReference type="PRINTS" id="PR01874">
    <property type="entry name" value="DNAREPAIRADA"/>
</dbReference>
<sequence>MMDGIASPEAEMRADGITTERLAPRRGRGRRMRLLTLAECADAKPRGYLVKGLIAPGDLVVLFGPPGSGKSVLAPYLAHAVAAGRMVFGRRVRPGPVLYIAAEDPEGMKMRATALRAVYGDAKGMRVAAEPVNLQSDGSTEPPDLAAITEAADELGAVLIVLDTVAKAFPGLEENDGRSMGRAVHLLRLLTTRERAVIAVHHGAKPTSNSVHGGSTPRGHGVLNGDADVTMRIEVAEASGIRTVHLGKNRNGVATAQLAFTLRSHALSMDEDGDAVTTVVAEEVDEVAGAQAKAGPALTDATALLLRAIQSLDAEGAGEIAKPQPGMPNVRAIPRSSLREELVRDGWFPEVQILPKPLPSGGVLSTAGYQREHNALMRLQRKGLVGFDRRAVWLAR</sequence>
<dbReference type="EMBL" id="JAAVTX010000003">
    <property type="protein sequence ID" value="NKE45150.1"/>
    <property type="molecule type" value="Genomic_DNA"/>
</dbReference>
<reference evidence="3 4" key="1">
    <citation type="submission" date="2020-03" db="EMBL/GenBank/DDBJ databases">
        <title>Roseomonas selenitidurans sp. nov. isolated from soil.</title>
        <authorList>
            <person name="Liu H."/>
        </authorList>
    </citation>
    <scope>NUCLEOTIDE SEQUENCE [LARGE SCALE GENOMIC DNA]</scope>
    <source>
        <strain evidence="3 4">JCM 15073</strain>
    </source>
</reference>
<evidence type="ECO:0000256" key="1">
    <source>
        <dbReference type="SAM" id="MobiDB-lite"/>
    </source>
</evidence>
<evidence type="ECO:0000259" key="2">
    <source>
        <dbReference type="SMART" id="SM00382"/>
    </source>
</evidence>
<gene>
    <name evidence="3" type="ORF">HB662_10195</name>
</gene>
<organism evidence="3 4">
    <name type="scientific">Falsiroseomonas frigidaquae</name>
    <dbReference type="NCBI Taxonomy" id="487318"/>
    <lineage>
        <taxon>Bacteria</taxon>
        <taxon>Pseudomonadati</taxon>
        <taxon>Pseudomonadota</taxon>
        <taxon>Alphaproteobacteria</taxon>
        <taxon>Acetobacterales</taxon>
        <taxon>Roseomonadaceae</taxon>
        <taxon>Falsiroseomonas</taxon>
    </lineage>
</organism>
<dbReference type="RefSeq" id="WP_168049630.1">
    <property type="nucleotide sequence ID" value="NZ_JAATJR010000003.1"/>
</dbReference>
<dbReference type="Proteomes" id="UP000765160">
    <property type="component" value="Unassembled WGS sequence"/>
</dbReference>
<dbReference type="SMART" id="SM00382">
    <property type="entry name" value="AAA"/>
    <property type="match status" value="1"/>
</dbReference>
<name>A0ABX1EYG8_9PROT</name>
<feature type="region of interest" description="Disordered" evidence="1">
    <location>
        <begin position="1"/>
        <end position="21"/>
    </location>
</feature>
<comment type="caution">
    <text evidence="3">The sequence shown here is derived from an EMBL/GenBank/DDBJ whole genome shotgun (WGS) entry which is preliminary data.</text>
</comment>
<evidence type="ECO:0000313" key="4">
    <source>
        <dbReference type="Proteomes" id="UP000765160"/>
    </source>
</evidence>
<dbReference type="Gene3D" id="3.40.50.300">
    <property type="entry name" value="P-loop containing nucleotide triphosphate hydrolases"/>
    <property type="match status" value="1"/>
</dbReference>
<dbReference type="InterPro" id="IPR003593">
    <property type="entry name" value="AAA+_ATPase"/>
</dbReference>
<feature type="domain" description="AAA+ ATPase" evidence="2">
    <location>
        <begin position="56"/>
        <end position="237"/>
    </location>
</feature>
<proteinExistence type="predicted"/>
<keyword evidence="4" id="KW-1185">Reference proteome</keyword>